<protein>
    <recommendedName>
        <fullName evidence="2">DUF6318 domain-containing protein</fullName>
    </recommendedName>
</protein>
<reference evidence="3 4" key="1">
    <citation type="submission" date="2018-12" db="EMBL/GenBank/DDBJ databases">
        <authorList>
            <consortium name="Pathogen Informatics"/>
        </authorList>
    </citation>
    <scope>NUCLEOTIDE SEQUENCE [LARGE SCALE GENOMIC DNA]</scope>
    <source>
        <strain evidence="3 4">NCTC11636</strain>
    </source>
</reference>
<evidence type="ECO:0000313" key="3">
    <source>
        <dbReference type="EMBL" id="VEG27940.1"/>
    </source>
</evidence>
<dbReference type="EMBL" id="LR134350">
    <property type="protein sequence ID" value="VEG27940.1"/>
    <property type="molecule type" value="Genomic_DNA"/>
</dbReference>
<name>A0A448HGF6_9ACTO</name>
<proteinExistence type="predicted"/>
<evidence type="ECO:0000313" key="4">
    <source>
        <dbReference type="Proteomes" id="UP000266895"/>
    </source>
</evidence>
<dbReference type="InterPro" id="IPR046281">
    <property type="entry name" value="DUF6318"/>
</dbReference>
<keyword evidence="4" id="KW-1185">Reference proteome</keyword>
<accession>A0A448HGF6</accession>
<dbReference type="Pfam" id="PF19843">
    <property type="entry name" value="DUF6318"/>
    <property type="match status" value="1"/>
</dbReference>
<sequence length="273" mass="28683">MRVSVIEVVLDCLRCDGVSRVRPCSGLISDGGGLMSWFMTRLARSRQRVGALACTLVLVAAAGVGGCSDSGADSATPSPKARPSASGAAPTSSTPVESASGQAPAQASESGTPSSVPPLSSQQQASYDAAMATPEPSRVDGMDEHSPYGASQAAGYFLQLYPYVFATGDLNAWEGMSEDGCDFCSSVSEGVREMHDSGGWAEPWTPEISIVSYGTDPADPERHVIETRFLAPAHKTYSGRPGTVSNIEARDVAIYVQVRWQGDRWAVEGVKVE</sequence>
<dbReference type="KEGG" id="ahw:NCTC11636_01245"/>
<dbReference type="AlphaFoldDB" id="A0A448HGF6"/>
<feature type="compositionally biased region" description="Low complexity" evidence="1">
    <location>
        <begin position="81"/>
        <end position="95"/>
    </location>
</feature>
<organism evidence="3 4">
    <name type="scientific">Actinomyces howellii</name>
    <dbReference type="NCBI Taxonomy" id="52771"/>
    <lineage>
        <taxon>Bacteria</taxon>
        <taxon>Bacillati</taxon>
        <taxon>Actinomycetota</taxon>
        <taxon>Actinomycetes</taxon>
        <taxon>Actinomycetales</taxon>
        <taxon>Actinomycetaceae</taxon>
        <taxon>Actinomyces</taxon>
    </lineage>
</organism>
<dbReference type="Proteomes" id="UP000266895">
    <property type="component" value="Chromosome"/>
</dbReference>
<feature type="compositionally biased region" description="Basic and acidic residues" evidence="1">
    <location>
        <begin position="137"/>
        <end position="146"/>
    </location>
</feature>
<feature type="compositionally biased region" description="Low complexity" evidence="1">
    <location>
        <begin position="113"/>
        <end position="126"/>
    </location>
</feature>
<gene>
    <name evidence="3" type="ORF">NCTC11636_01245</name>
</gene>
<feature type="region of interest" description="Disordered" evidence="1">
    <location>
        <begin position="69"/>
        <end position="146"/>
    </location>
</feature>
<evidence type="ECO:0000256" key="1">
    <source>
        <dbReference type="SAM" id="MobiDB-lite"/>
    </source>
</evidence>
<feature type="compositionally biased region" description="Polar residues" evidence="1">
    <location>
        <begin position="96"/>
        <end position="112"/>
    </location>
</feature>
<evidence type="ECO:0000259" key="2">
    <source>
        <dbReference type="Pfam" id="PF19843"/>
    </source>
</evidence>
<feature type="domain" description="DUF6318" evidence="2">
    <location>
        <begin position="130"/>
        <end position="269"/>
    </location>
</feature>